<proteinExistence type="predicted"/>
<name>A0A165LBA3_EXIGL</name>
<evidence type="ECO:0000313" key="1">
    <source>
        <dbReference type="EMBL" id="KZV97632.1"/>
    </source>
</evidence>
<organism evidence="1 2">
    <name type="scientific">Exidia glandulosa HHB12029</name>
    <dbReference type="NCBI Taxonomy" id="1314781"/>
    <lineage>
        <taxon>Eukaryota</taxon>
        <taxon>Fungi</taxon>
        <taxon>Dikarya</taxon>
        <taxon>Basidiomycota</taxon>
        <taxon>Agaricomycotina</taxon>
        <taxon>Agaricomycetes</taxon>
        <taxon>Auriculariales</taxon>
        <taxon>Exidiaceae</taxon>
        <taxon>Exidia</taxon>
    </lineage>
</organism>
<dbReference type="Proteomes" id="UP000077266">
    <property type="component" value="Unassembled WGS sequence"/>
</dbReference>
<dbReference type="InParanoid" id="A0A165LBA3"/>
<accession>A0A165LBA3</accession>
<evidence type="ECO:0000313" key="2">
    <source>
        <dbReference type="Proteomes" id="UP000077266"/>
    </source>
</evidence>
<protein>
    <submittedName>
        <fullName evidence="1">Uncharacterized protein</fullName>
    </submittedName>
</protein>
<keyword evidence="2" id="KW-1185">Reference proteome</keyword>
<sequence>MQVDEERGRVVVSLMKVCGVDIAAKTALPETDIRSHRSSEDLIGTLCQDLRGTMAHLLVPYLNAVRPGSTDCACIPVKGSHASTRFESFALFCKIRALRPRSQSRFERRQRACFEVEKAKGLHSVSQNRRGRYVVTT</sequence>
<dbReference type="EMBL" id="KV425928">
    <property type="protein sequence ID" value="KZV97632.1"/>
    <property type="molecule type" value="Genomic_DNA"/>
</dbReference>
<dbReference type="AlphaFoldDB" id="A0A165LBA3"/>
<reference evidence="1 2" key="1">
    <citation type="journal article" date="2016" name="Mol. Biol. Evol.">
        <title>Comparative Genomics of Early-Diverging Mushroom-Forming Fungi Provides Insights into the Origins of Lignocellulose Decay Capabilities.</title>
        <authorList>
            <person name="Nagy L.G."/>
            <person name="Riley R."/>
            <person name="Tritt A."/>
            <person name="Adam C."/>
            <person name="Daum C."/>
            <person name="Floudas D."/>
            <person name="Sun H."/>
            <person name="Yadav J.S."/>
            <person name="Pangilinan J."/>
            <person name="Larsson K.H."/>
            <person name="Matsuura K."/>
            <person name="Barry K."/>
            <person name="Labutti K."/>
            <person name="Kuo R."/>
            <person name="Ohm R.A."/>
            <person name="Bhattacharya S.S."/>
            <person name="Shirouzu T."/>
            <person name="Yoshinaga Y."/>
            <person name="Martin F.M."/>
            <person name="Grigoriev I.V."/>
            <person name="Hibbett D.S."/>
        </authorList>
    </citation>
    <scope>NUCLEOTIDE SEQUENCE [LARGE SCALE GENOMIC DNA]</scope>
    <source>
        <strain evidence="1 2">HHB12029</strain>
    </source>
</reference>
<gene>
    <name evidence="1" type="ORF">EXIGLDRAFT_357951</name>
</gene>